<evidence type="ECO:0000313" key="3">
    <source>
        <dbReference type="Proteomes" id="UP000019804"/>
    </source>
</evidence>
<feature type="compositionally biased region" description="Basic and acidic residues" evidence="1">
    <location>
        <begin position="351"/>
        <end position="376"/>
    </location>
</feature>
<dbReference type="AlphaFoldDB" id="A0A017S577"/>
<dbReference type="STRING" id="1388766.A0A017S577"/>
<evidence type="ECO:0000256" key="1">
    <source>
        <dbReference type="SAM" id="MobiDB-lite"/>
    </source>
</evidence>
<accession>A0A017S577</accession>
<dbReference type="GeneID" id="63702081"/>
<feature type="compositionally biased region" description="Acidic residues" evidence="1">
    <location>
        <begin position="237"/>
        <end position="246"/>
    </location>
</feature>
<feature type="compositionally biased region" description="Low complexity" evidence="1">
    <location>
        <begin position="311"/>
        <end position="322"/>
    </location>
</feature>
<feature type="compositionally biased region" description="Polar residues" evidence="1">
    <location>
        <begin position="633"/>
        <end position="645"/>
    </location>
</feature>
<dbReference type="PANTHER" id="PTHR42106:SF1">
    <property type="match status" value="1"/>
</dbReference>
<dbReference type="OrthoDB" id="340550at2759"/>
<feature type="compositionally biased region" description="Low complexity" evidence="1">
    <location>
        <begin position="112"/>
        <end position="123"/>
    </location>
</feature>
<keyword evidence="3" id="KW-1185">Reference proteome</keyword>
<reference evidence="3" key="1">
    <citation type="journal article" date="2014" name="Nat. Commun.">
        <title>Genomic adaptations of the halophilic Dead Sea filamentous fungus Eurotium rubrum.</title>
        <authorList>
            <person name="Kis-Papo T."/>
            <person name="Weig A.R."/>
            <person name="Riley R."/>
            <person name="Persoh D."/>
            <person name="Salamov A."/>
            <person name="Sun H."/>
            <person name="Lipzen A."/>
            <person name="Wasser S.P."/>
            <person name="Rambold G."/>
            <person name="Grigoriev I.V."/>
            <person name="Nevo E."/>
        </authorList>
    </citation>
    <scope>NUCLEOTIDE SEQUENCE [LARGE SCALE GENOMIC DNA]</scope>
    <source>
        <strain evidence="3">CBS 135680</strain>
    </source>
</reference>
<feature type="compositionally biased region" description="Polar residues" evidence="1">
    <location>
        <begin position="572"/>
        <end position="582"/>
    </location>
</feature>
<feature type="compositionally biased region" description="Polar residues" evidence="1">
    <location>
        <begin position="73"/>
        <end position="82"/>
    </location>
</feature>
<feature type="region of interest" description="Disordered" evidence="1">
    <location>
        <begin position="196"/>
        <end position="276"/>
    </location>
</feature>
<feature type="compositionally biased region" description="Basic and acidic residues" evidence="1">
    <location>
        <begin position="424"/>
        <end position="440"/>
    </location>
</feature>
<dbReference type="Proteomes" id="UP000019804">
    <property type="component" value="Unassembled WGS sequence"/>
</dbReference>
<feature type="region of interest" description="Disordered" evidence="1">
    <location>
        <begin position="301"/>
        <end position="391"/>
    </location>
</feature>
<feature type="region of interest" description="Disordered" evidence="1">
    <location>
        <begin position="1"/>
        <end position="158"/>
    </location>
</feature>
<feature type="compositionally biased region" description="Polar residues" evidence="1">
    <location>
        <begin position="139"/>
        <end position="149"/>
    </location>
</feature>
<evidence type="ECO:0000313" key="2">
    <source>
        <dbReference type="EMBL" id="EYE92077.1"/>
    </source>
</evidence>
<feature type="compositionally biased region" description="Basic residues" evidence="1">
    <location>
        <begin position="301"/>
        <end position="310"/>
    </location>
</feature>
<feature type="compositionally biased region" description="Pro residues" evidence="1">
    <location>
        <begin position="495"/>
        <end position="505"/>
    </location>
</feature>
<feature type="compositionally biased region" description="Low complexity" evidence="1">
    <location>
        <begin position="222"/>
        <end position="236"/>
    </location>
</feature>
<feature type="compositionally biased region" description="Polar residues" evidence="1">
    <location>
        <begin position="612"/>
        <end position="621"/>
    </location>
</feature>
<proteinExistence type="predicted"/>
<sequence length="645" mass="68879">MTPPTTPSTLSHTLPAKPFESKLSEQLLQSQSGDAGTGNSTDIIRTNTNNQLGGPLLDSPRLHSLPDAPKPVSISQRQSVSDEASIVHSASSKDDSSLSSTPATPQRPPLNPQNLALNLPPRLSGSPATAQRAPLSPKLDSSQIYSSRYGSPGSVLPRRSRGLDFSRACTNLHHSTLAESSPESSPTIGARGVAIPQRRGSPSAASAAPFSTSGPVDRTGISSSVSSVNMMDSDTSTSEEEDDEPMGGDKDDMMLSTPQANKMGTGPSPFAVGNVPSPGNDWMGGYSHAAASLLSFQRARFRKGRSRTRHSSSSASGSSKQSPGPLSPPVMKSIENPHGGYFGGSRHGVQPRRESLSMGTRDLRLSDLSDDGERARSRSPARGEGGPLGVIRRAVTRRGSLLPKTKTFARIRAALIEESSPLDCESKRESEVIRQVRESDPAPQKSPDLLQPTESDRVVSGADDTPSKTATRLGNAFSEESTRGYWNSFDDRYRTPPPPIRPGPPSASEDDLAMDMTPSTSTFEFAKPFERPSSRGSLRNAAQPTAMQEFKRKRGREDDFDPNLFKRRAVSPSMSAQSSPVMPNSPAMRDTGSNIWGPPPKSNLGSLFPDSNPRNSSSPHTGTLKRVGLQGMTEANDSLMNMSIE</sequence>
<feature type="compositionally biased region" description="Polar residues" evidence="1">
    <location>
        <begin position="534"/>
        <end position="546"/>
    </location>
</feature>
<name>A0A017S577_ASPRC</name>
<protein>
    <submittedName>
        <fullName evidence="2">Uncharacterized protein</fullName>
    </submittedName>
</protein>
<dbReference type="RefSeq" id="XP_040635765.1">
    <property type="nucleotide sequence ID" value="XM_040786957.1"/>
</dbReference>
<feature type="compositionally biased region" description="Polar residues" evidence="1">
    <location>
        <begin position="33"/>
        <end position="52"/>
    </location>
</feature>
<feature type="compositionally biased region" description="Low complexity" evidence="1">
    <location>
        <begin position="201"/>
        <end position="211"/>
    </location>
</feature>
<dbReference type="HOGENOM" id="CLU_014533_0_0_1"/>
<feature type="region of interest" description="Disordered" evidence="1">
    <location>
        <begin position="417"/>
        <end position="645"/>
    </location>
</feature>
<gene>
    <name evidence="2" type="ORF">EURHEDRAFT_525760</name>
</gene>
<dbReference type="PANTHER" id="PTHR42106">
    <property type="entry name" value="CHROMOSOME 10, WHOLE GENOME SHOTGUN SEQUENCE"/>
    <property type="match status" value="1"/>
</dbReference>
<dbReference type="EMBL" id="KK088439">
    <property type="protein sequence ID" value="EYE92077.1"/>
    <property type="molecule type" value="Genomic_DNA"/>
</dbReference>
<organism evidence="2 3">
    <name type="scientific">Aspergillus ruber (strain CBS 135680)</name>
    <dbReference type="NCBI Taxonomy" id="1388766"/>
    <lineage>
        <taxon>Eukaryota</taxon>
        <taxon>Fungi</taxon>
        <taxon>Dikarya</taxon>
        <taxon>Ascomycota</taxon>
        <taxon>Pezizomycotina</taxon>
        <taxon>Eurotiomycetes</taxon>
        <taxon>Eurotiomycetidae</taxon>
        <taxon>Eurotiales</taxon>
        <taxon>Aspergillaceae</taxon>
        <taxon>Aspergillus</taxon>
        <taxon>Aspergillus subgen. Aspergillus</taxon>
    </lineage>
</organism>